<protein>
    <submittedName>
        <fullName evidence="2">Uncharacterized protein</fullName>
    </submittedName>
</protein>
<accession>X1TCJ4</accession>
<dbReference type="EMBL" id="BARW01010559">
    <property type="protein sequence ID" value="GAI77769.1"/>
    <property type="molecule type" value="Genomic_DNA"/>
</dbReference>
<keyword evidence="1" id="KW-0812">Transmembrane</keyword>
<gene>
    <name evidence="2" type="ORF">S12H4_20743</name>
</gene>
<keyword evidence="1" id="KW-1133">Transmembrane helix</keyword>
<evidence type="ECO:0000313" key="2">
    <source>
        <dbReference type="EMBL" id="GAI77769.1"/>
    </source>
</evidence>
<sequence>FTIPFGYNVTKYINQQRNSLIGGLSDSIIIEREINQDNQDIEIEKVNIISSEIEIFNRKMTYSTYGIFFCWLVIIIAGMLGLCVINFSDMIQIELHIMGIDFHKEIIAYVMFACMVCEIAFVTHYVCLFSKYHPLTKITELSRFIINLDGKKIDNNFSFIGRCKIKNEK</sequence>
<feature type="transmembrane region" description="Helical" evidence="1">
    <location>
        <begin position="107"/>
        <end position="128"/>
    </location>
</feature>
<feature type="non-terminal residue" evidence="2">
    <location>
        <position position="1"/>
    </location>
</feature>
<name>X1TCJ4_9ZZZZ</name>
<feature type="transmembrane region" description="Helical" evidence="1">
    <location>
        <begin position="65"/>
        <end position="87"/>
    </location>
</feature>
<dbReference type="AlphaFoldDB" id="X1TCJ4"/>
<keyword evidence="1" id="KW-0472">Membrane</keyword>
<comment type="caution">
    <text evidence="2">The sequence shown here is derived from an EMBL/GenBank/DDBJ whole genome shotgun (WGS) entry which is preliminary data.</text>
</comment>
<organism evidence="2">
    <name type="scientific">marine sediment metagenome</name>
    <dbReference type="NCBI Taxonomy" id="412755"/>
    <lineage>
        <taxon>unclassified sequences</taxon>
        <taxon>metagenomes</taxon>
        <taxon>ecological metagenomes</taxon>
    </lineage>
</organism>
<proteinExistence type="predicted"/>
<reference evidence="2" key="1">
    <citation type="journal article" date="2014" name="Front. Microbiol.">
        <title>High frequency of phylogenetically diverse reductive dehalogenase-homologous genes in deep subseafloor sedimentary metagenomes.</title>
        <authorList>
            <person name="Kawai M."/>
            <person name="Futagami T."/>
            <person name="Toyoda A."/>
            <person name="Takaki Y."/>
            <person name="Nishi S."/>
            <person name="Hori S."/>
            <person name="Arai W."/>
            <person name="Tsubouchi T."/>
            <person name="Morono Y."/>
            <person name="Uchiyama I."/>
            <person name="Ito T."/>
            <person name="Fujiyama A."/>
            <person name="Inagaki F."/>
            <person name="Takami H."/>
        </authorList>
    </citation>
    <scope>NUCLEOTIDE SEQUENCE</scope>
    <source>
        <strain evidence="2">Expedition CK06-06</strain>
    </source>
</reference>
<evidence type="ECO:0000256" key="1">
    <source>
        <dbReference type="SAM" id="Phobius"/>
    </source>
</evidence>